<dbReference type="InterPro" id="IPR012337">
    <property type="entry name" value="RNaseH-like_sf"/>
</dbReference>
<dbReference type="Gene3D" id="3.30.420.10">
    <property type="entry name" value="Ribonuclease H-like superfamily/Ribonuclease H"/>
    <property type="match status" value="1"/>
</dbReference>
<dbReference type="AlphaFoldDB" id="A0AA39VYY2"/>
<dbReference type="PROSITE" id="PS50879">
    <property type="entry name" value="RNASE_H_1"/>
    <property type="match status" value="1"/>
</dbReference>
<dbReference type="InterPro" id="IPR026960">
    <property type="entry name" value="RVT-Znf"/>
</dbReference>
<dbReference type="InterPro" id="IPR002156">
    <property type="entry name" value="RNaseH_domain"/>
</dbReference>
<dbReference type="Pfam" id="PF13456">
    <property type="entry name" value="RVT_3"/>
    <property type="match status" value="1"/>
</dbReference>
<dbReference type="InterPro" id="IPR053151">
    <property type="entry name" value="RNase_H-like"/>
</dbReference>
<sequence>MVAIIPEVVDNVKILVRGGNSSFWFDRWLASGPLSVSTDHISNKKMCIKDCWLNNNWNSNLLVKLVGDDKTMEIVNNVTAGRRGQDISIWKPASDGTFSTSSAWEAVRRRGDNFVWKDWFWHSLLPKRISICIWKAWFMCLAVDDRVKDKGISMASACDCCVQRNQENIDHVLSVGDMAADIWRRASVVFGIPFQRVLPRKNRVTNWFYYARKSSIKGVLIGLLPCLITWCLWNRRCKARMEGVYQGADQRWRSVRYWVRSLAEDKVSSRDLNSTDFFIMKELQIQHHRVFARPGKFFSWTKPPAGWIKLNCDGSCRGNPGNSGGGGVIRDCHGMAIAAFSSFFGNGTNNSAELKAIMEGIRLCKRLLHFNVIIESDSRIVVDWLRKGRCSLWYLWDFWEDPVAELVGVNFMVFHQYREGNSVADFLAKEGARGKNIFYDDQLSLPRFLQGVLRIDRGHHGEAGKEYGYGKTEQGRNLYSPEKGSYAEAVKIDKLGATEARPVMSWMGSRTFPVRLEESETPVDGEWVVDRLDLRPQTKFSNLKQGKQRADFLPPKARWDRITEESKGSSHDGNSNWKGVEERIRDGFKIGGCKAVRNFSSDKPKISRNVKNVQDRAVEKGKGCWLQVSRSKPKQSRCDGGIIIGKSRRQESREEVAYDTTDSRFFQGGHLISKRYKGECSKAGRLV</sequence>
<gene>
    <name evidence="2" type="ORF">LWI29_032329</name>
</gene>
<dbReference type="SUPFAM" id="SSF53098">
    <property type="entry name" value="Ribonuclease H-like"/>
    <property type="match status" value="1"/>
</dbReference>
<comment type="caution">
    <text evidence="2">The sequence shown here is derived from an EMBL/GenBank/DDBJ whole genome shotgun (WGS) entry which is preliminary data.</text>
</comment>
<dbReference type="GO" id="GO:0003676">
    <property type="term" value="F:nucleic acid binding"/>
    <property type="evidence" value="ECO:0007669"/>
    <property type="project" value="InterPro"/>
</dbReference>
<dbReference type="GO" id="GO:0004523">
    <property type="term" value="F:RNA-DNA hybrid ribonuclease activity"/>
    <property type="evidence" value="ECO:0007669"/>
    <property type="project" value="InterPro"/>
</dbReference>
<dbReference type="PANTHER" id="PTHR47723">
    <property type="entry name" value="OS05G0353850 PROTEIN"/>
    <property type="match status" value="1"/>
</dbReference>
<accession>A0AA39VYY2</accession>
<protein>
    <recommendedName>
        <fullName evidence="1">RNase H type-1 domain-containing protein</fullName>
    </recommendedName>
</protein>
<evidence type="ECO:0000313" key="3">
    <source>
        <dbReference type="Proteomes" id="UP001168877"/>
    </source>
</evidence>
<reference evidence="2" key="1">
    <citation type="journal article" date="2022" name="Plant J.">
        <title>Strategies of tolerance reflected in two North American maple genomes.</title>
        <authorList>
            <person name="McEvoy S.L."/>
            <person name="Sezen U.U."/>
            <person name="Trouern-Trend A."/>
            <person name="McMahon S.M."/>
            <person name="Schaberg P.G."/>
            <person name="Yang J."/>
            <person name="Wegrzyn J.L."/>
            <person name="Swenson N.G."/>
        </authorList>
    </citation>
    <scope>NUCLEOTIDE SEQUENCE</scope>
    <source>
        <strain evidence="2">NS2018</strain>
    </source>
</reference>
<reference evidence="2" key="2">
    <citation type="submission" date="2023-06" db="EMBL/GenBank/DDBJ databases">
        <authorList>
            <person name="Swenson N.G."/>
            <person name="Wegrzyn J.L."/>
            <person name="Mcevoy S.L."/>
        </authorList>
    </citation>
    <scope>NUCLEOTIDE SEQUENCE</scope>
    <source>
        <strain evidence="2">NS2018</strain>
        <tissue evidence="2">Leaf</tissue>
    </source>
</reference>
<organism evidence="2 3">
    <name type="scientific">Acer saccharum</name>
    <name type="common">Sugar maple</name>
    <dbReference type="NCBI Taxonomy" id="4024"/>
    <lineage>
        <taxon>Eukaryota</taxon>
        <taxon>Viridiplantae</taxon>
        <taxon>Streptophyta</taxon>
        <taxon>Embryophyta</taxon>
        <taxon>Tracheophyta</taxon>
        <taxon>Spermatophyta</taxon>
        <taxon>Magnoliopsida</taxon>
        <taxon>eudicotyledons</taxon>
        <taxon>Gunneridae</taxon>
        <taxon>Pentapetalae</taxon>
        <taxon>rosids</taxon>
        <taxon>malvids</taxon>
        <taxon>Sapindales</taxon>
        <taxon>Sapindaceae</taxon>
        <taxon>Hippocastanoideae</taxon>
        <taxon>Acereae</taxon>
        <taxon>Acer</taxon>
    </lineage>
</organism>
<dbReference type="EMBL" id="JAUESC010000004">
    <property type="protein sequence ID" value="KAK0598182.1"/>
    <property type="molecule type" value="Genomic_DNA"/>
</dbReference>
<dbReference type="PANTHER" id="PTHR47723:SF19">
    <property type="entry name" value="POLYNUCLEOTIDYL TRANSFERASE, RIBONUCLEASE H-LIKE SUPERFAMILY PROTEIN"/>
    <property type="match status" value="1"/>
</dbReference>
<dbReference type="InterPro" id="IPR036397">
    <property type="entry name" value="RNaseH_sf"/>
</dbReference>
<dbReference type="InterPro" id="IPR044730">
    <property type="entry name" value="RNase_H-like_dom_plant"/>
</dbReference>
<feature type="domain" description="RNase H type-1" evidence="1">
    <location>
        <begin position="304"/>
        <end position="433"/>
    </location>
</feature>
<keyword evidence="3" id="KW-1185">Reference proteome</keyword>
<dbReference type="Proteomes" id="UP001168877">
    <property type="component" value="Unassembled WGS sequence"/>
</dbReference>
<name>A0AA39VYY2_ACESA</name>
<evidence type="ECO:0000313" key="2">
    <source>
        <dbReference type="EMBL" id="KAK0598182.1"/>
    </source>
</evidence>
<dbReference type="Pfam" id="PF13966">
    <property type="entry name" value="zf-RVT"/>
    <property type="match status" value="1"/>
</dbReference>
<evidence type="ECO:0000259" key="1">
    <source>
        <dbReference type="PROSITE" id="PS50879"/>
    </source>
</evidence>
<proteinExistence type="predicted"/>
<dbReference type="CDD" id="cd06222">
    <property type="entry name" value="RNase_H_like"/>
    <property type="match status" value="1"/>
</dbReference>